<feature type="domain" description="Methyltransferase" evidence="3">
    <location>
        <begin position="55"/>
        <end position="148"/>
    </location>
</feature>
<dbReference type="Pfam" id="PF13649">
    <property type="entry name" value="Methyltransf_25"/>
    <property type="match status" value="1"/>
</dbReference>
<dbReference type="InterPro" id="IPR041698">
    <property type="entry name" value="Methyltransf_25"/>
</dbReference>
<dbReference type="EMBL" id="MDYN01000038">
    <property type="protein sequence ID" value="OQD80212.1"/>
    <property type="molecule type" value="Genomic_DNA"/>
</dbReference>
<dbReference type="InterPro" id="IPR029063">
    <property type="entry name" value="SAM-dependent_MTases_sf"/>
</dbReference>
<dbReference type="GO" id="GO:0008168">
    <property type="term" value="F:methyltransferase activity"/>
    <property type="evidence" value="ECO:0007669"/>
    <property type="project" value="UniProtKB-KW"/>
</dbReference>
<comment type="caution">
    <text evidence="4">The sequence shown here is derived from an EMBL/GenBank/DDBJ whole genome shotgun (WGS) entry which is preliminary data.</text>
</comment>
<dbReference type="PANTHER" id="PTHR43861">
    <property type="entry name" value="TRANS-ACONITATE 2-METHYLTRANSFERASE-RELATED"/>
    <property type="match status" value="1"/>
</dbReference>
<protein>
    <recommendedName>
        <fullName evidence="3">Methyltransferase domain-containing protein</fullName>
    </recommendedName>
</protein>
<dbReference type="GO" id="GO:0032259">
    <property type="term" value="P:methylation"/>
    <property type="evidence" value="ECO:0007669"/>
    <property type="project" value="UniProtKB-KW"/>
</dbReference>
<dbReference type="CDD" id="cd02440">
    <property type="entry name" value="AdoMet_MTases"/>
    <property type="match status" value="1"/>
</dbReference>
<reference evidence="5" key="1">
    <citation type="journal article" date="2017" name="Nat. Microbiol.">
        <title>Global analysis of biosynthetic gene clusters reveals vast potential of secondary metabolite production in Penicillium species.</title>
        <authorList>
            <person name="Nielsen J.C."/>
            <person name="Grijseels S."/>
            <person name="Prigent S."/>
            <person name="Ji B."/>
            <person name="Dainat J."/>
            <person name="Nielsen K.F."/>
            <person name="Frisvad J.C."/>
            <person name="Workman M."/>
            <person name="Nielsen J."/>
        </authorList>
    </citation>
    <scope>NUCLEOTIDE SEQUENCE [LARGE SCALE GENOMIC DNA]</scope>
    <source>
        <strain evidence="5">IBT 31811</strain>
    </source>
</reference>
<organism evidence="4 5">
    <name type="scientific">Penicillium antarcticum</name>
    <dbReference type="NCBI Taxonomy" id="416450"/>
    <lineage>
        <taxon>Eukaryota</taxon>
        <taxon>Fungi</taxon>
        <taxon>Dikarya</taxon>
        <taxon>Ascomycota</taxon>
        <taxon>Pezizomycotina</taxon>
        <taxon>Eurotiomycetes</taxon>
        <taxon>Eurotiomycetidae</taxon>
        <taxon>Eurotiales</taxon>
        <taxon>Aspergillaceae</taxon>
        <taxon>Penicillium</taxon>
    </lineage>
</organism>
<proteinExistence type="predicted"/>
<keyword evidence="5" id="KW-1185">Reference proteome</keyword>
<dbReference type="OrthoDB" id="540004at2759"/>
<evidence type="ECO:0000256" key="2">
    <source>
        <dbReference type="ARBA" id="ARBA00022679"/>
    </source>
</evidence>
<dbReference type="Gene3D" id="3.40.50.150">
    <property type="entry name" value="Vaccinia Virus protein VP39"/>
    <property type="match status" value="1"/>
</dbReference>
<dbReference type="SUPFAM" id="SSF53335">
    <property type="entry name" value="S-adenosyl-L-methionine-dependent methyltransferases"/>
    <property type="match status" value="1"/>
</dbReference>
<evidence type="ECO:0000313" key="5">
    <source>
        <dbReference type="Proteomes" id="UP000191672"/>
    </source>
</evidence>
<gene>
    <name evidence="4" type="ORF">PENANT_c038G05438</name>
</gene>
<evidence type="ECO:0000259" key="3">
    <source>
        <dbReference type="Pfam" id="PF13649"/>
    </source>
</evidence>
<dbReference type="AlphaFoldDB" id="A0A1V6PU42"/>
<dbReference type="PANTHER" id="PTHR43861:SF1">
    <property type="entry name" value="TRANS-ACONITATE 2-METHYLTRANSFERASE"/>
    <property type="match status" value="1"/>
</dbReference>
<accession>A0A1V6PU42</accession>
<name>A0A1V6PU42_9EURO</name>
<evidence type="ECO:0000256" key="1">
    <source>
        <dbReference type="ARBA" id="ARBA00022603"/>
    </source>
</evidence>
<dbReference type="Proteomes" id="UP000191672">
    <property type="component" value="Unassembled WGS sequence"/>
</dbReference>
<sequence>MTTSTANHDLKENIKRAYDDIADKYLTWTEHSHKVRLAYVNTLLQNLNSTTETIILELGCGAGVPVTQLLSSNENFRVTANDISSAQIALAKQTLPESVTLIEGDMMGLDFANESFDAVLAMYSIFHLPREEQVTILRRIFGWLKPGGFILANFPAGEFDSQFNEAWLGGQKGVMHWSGWGKEKIGVILKDVGFGIIVDEVVVDSEEADHDVAFQWVLAKKEV</sequence>
<evidence type="ECO:0000313" key="4">
    <source>
        <dbReference type="EMBL" id="OQD80212.1"/>
    </source>
</evidence>
<dbReference type="STRING" id="416450.A0A1V6PU42"/>
<keyword evidence="2" id="KW-0808">Transferase</keyword>
<keyword evidence="1" id="KW-0489">Methyltransferase</keyword>